<dbReference type="EMBL" id="FPAW01000051">
    <property type="protein sequence ID" value="SFU20347.1"/>
    <property type="molecule type" value="Genomic_DNA"/>
</dbReference>
<proteinExistence type="predicted"/>
<protein>
    <submittedName>
        <fullName evidence="1">Nucleotidyl transferase AbiEii toxin, Type IV TA system</fullName>
    </submittedName>
</protein>
<keyword evidence="2" id="KW-1185">Reference proteome</keyword>
<keyword evidence="1" id="KW-0808">Transferase</keyword>
<gene>
    <name evidence="1" type="ORF">SAMN05216236_1516</name>
</gene>
<dbReference type="AlphaFoldDB" id="A0A1I7E8T3"/>
<name>A0A1I7E8T3_9RHOB</name>
<dbReference type="Pfam" id="PF08843">
    <property type="entry name" value="AbiEii"/>
    <property type="match status" value="1"/>
</dbReference>
<reference evidence="1 2" key="1">
    <citation type="submission" date="2016-10" db="EMBL/GenBank/DDBJ databases">
        <authorList>
            <person name="de Groot N.N."/>
        </authorList>
    </citation>
    <scope>NUCLEOTIDE SEQUENCE [LARGE SCALE GENOMIC DNA]</scope>
    <source>
        <strain evidence="1 2">CGMCC 1.10959</strain>
    </source>
</reference>
<dbReference type="GO" id="GO:0016740">
    <property type="term" value="F:transferase activity"/>
    <property type="evidence" value="ECO:0007669"/>
    <property type="project" value="UniProtKB-KW"/>
</dbReference>
<organism evidence="1 2">
    <name type="scientific">Sedimentitalea nanhaiensis</name>
    <dbReference type="NCBI Taxonomy" id="999627"/>
    <lineage>
        <taxon>Bacteria</taxon>
        <taxon>Pseudomonadati</taxon>
        <taxon>Pseudomonadota</taxon>
        <taxon>Alphaproteobacteria</taxon>
        <taxon>Rhodobacterales</taxon>
        <taxon>Paracoccaceae</taxon>
        <taxon>Sedimentitalea</taxon>
    </lineage>
</organism>
<evidence type="ECO:0000313" key="2">
    <source>
        <dbReference type="Proteomes" id="UP000182466"/>
    </source>
</evidence>
<dbReference type="Proteomes" id="UP000182466">
    <property type="component" value="Unassembled WGS sequence"/>
</dbReference>
<accession>A0A1I7E8T3</accession>
<sequence>MMIQIDHRESHDVDLFLDDPQLLPYVEATVAEMQFSIGEATYNGDGSGHLKIAFDGIGEIDFIVTGHVTDTPTIETQIEGRQVSLETVPEIVAKKIRYRGSRIQPRDIFDVAAAVTSGQSDEILAALATIPGHVHIAIQQIEKLSEDYISNSISQLALRDTSAGLVKTARDIALETLRKV</sequence>
<dbReference type="InterPro" id="IPR014942">
    <property type="entry name" value="AbiEii"/>
</dbReference>
<evidence type="ECO:0000313" key="1">
    <source>
        <dbReference type="EMBL" id="SFU20347.1"/>
    </source>
</evidence>
<dbReference type="eggNOG" id="ENOG5032HF7">
    <property type="taxonomic scope" value="Bacteria"/>
</dbReference>